<dbReference type="GO" id="GO:0016491">
    <property type="term" value="F:oxidoreductase activity"/>
    <property type="evidence" value="ECO:0007669"/>
    <property type="project" value="UniProtKB-KW"/>
</dbReference>
<dbReference type="InterPro" id="IPR036291">
    <property type="entry name" value="NAD(P)-bd_dom_sf"/>
</dbReference>
<evidence type="ECO:0000256" key="1">
    <source>
        <dbReference type="ARBA" id="ARBA00006484"/>
    </source>
</evidence>
<dbReference type="eggNOG" id="COG1028">
    <property type="taxonomic scope" value="Bacteria"/>
</dbReference>
<dbReference type="SUPFAM" id="SSF51735">
    <property type="entry name" value="NAD(P)-binding Rossmann-fold domains"/>
    <property type="match status" value="1"/>
</dbReference>
<dbReference type="PANTHER" id="PTHR43391:SF14">
    <property type="entry name" value="DEHYDROGENASE_REDUCTASE SDR FAMILY PROTEIN 7-LIKE"/>
    <property type="match status" value="1"/>
</dbReference>
<keyword evidence="6" id="KW-1185">Reference proteome</keyword>
<protein>
    <submittedName>
        <fullName evidence="5">Short-chain dehydrogenase/reductase SDR</fullName>
    </submittedName>
</protein>
<dbReference type="AlphaFoldDB" id="F3L2X6"/>
<dbReference type="InterPro" id="IPR002347">
    <property type="entry name" value="SDR_fam"/>
</dbReference>
<accession>F3L2X6</accession>
<dbReference type="CDD" id="cd05233">
    <property type="entry name" value="SDR_c"/>
    <property type="match status" value="1"/>
</dbReference>
<dbReference type="Proteomes" id="UP000005615">
    <property type="component" value="Unassembled WGS sequence"/>
</dbReference>
<dbReference type="EMBL" id="AEIG01000056">
    <property type="protein sequence ID" value="EGG29327.1"/>
    <property type="molecule type" value="Genomic_DNA"/>
</dbReference>
<keyword evidence="3" id="KW-0560">Oxidoreductase</keyword>
<dbReference type="Gene3D" id="3.40.50.720">
    <property type="entry name" value="NAD(P)-binding Rossmann-like Domain"/>
    <property type="match status" value="1"/>
</dbReference>
<gene>
    <name evidence="5" type="ORF">IMCC3088_1900</name>
</gene>
<reference evidence="5 6" key="1">
    <citation type="journal article" date="2011" name="J. Bacteriol.">
        <title>Genome sequence of strain IMCC3088, a proteorhodopsin-containing marine bacterium belonging to the OM60/NOR5 clade.</title>
        <authorList>
            <person name="Jang Y."/>
            <person name="Oh H.M."/>
            <person name="Kang I."/>
            <person name="Lee K."/>
            <person name="Yang S.J."/>
            <person name="Cho J.C."/>
        </authorList>
    </citation>
    <scope>NUCLEOTIDE SEQUENCE [LARGE SCALE GENOMIC DNA]</scope>
    <source>
        <strain evidence="5 6">IMCC3088</strain>
    </source>
</reference>
<evidence type="ECO:0000256" key="3">
    <source>
        <dbReference type="ARBA" id="ARBA00023002"/>
    </source>
</evidence>
<dbReference type="PRINTS" id="PR00081">
    <property type="entry name" value="GDHRDH"/>
</dbReference>
<comment type="caution">
    <text evidence="5">The sequence shown here is derived from an EMBL/GenBank/DDBJ whole genome shotgun (WGS) entry which is preliminary data.</text>
</comment>
<keyword evidence="2" id="KW-0521">NADP</keyword>
<dbReference type="FunFam" id="3.40.50.720:FF:000084">
    <property type="entry name" value="Short-chain dehydrogenase reductase"/>
    <property type="match status" value="1"/>
</dbReference>
<organism evidence="5 6">
    <name type="scientific">Aequoribacter fuscus</name>
    <dbReference type="NCBI Taxonomy" id="2518989"/>
    <lineage>
        <taxon>Bacteria</taxon>
        <taxon>Pseudomonadati</taxon>
        <taxon>Pseudomonadota</taxon>
        <taxon>Gammaproteobacteria</taxon>
        <taxon>Cellvibrionales</taxon>
        <taxon>Halieaceae</taxon>
        <taxon>Aequoribacter</taxon>
    </lineage>
</organism>
<name>F3L2X6_9GAMM</name>
<dbReference type="PROSITE" id="PS00061">
    <property type="entry name" value="ADH_SHORT"/>
    <property type="match status" value="1"/>
</dbReference>
<dbReference type="Pfam" id="PF00106">
    <property type="entry name" value="adh_short"/>
    <property type="match status" value="1"/>
</dbReference>
<evidence type="ECO:0000256" key="4">
    <source>
        <dbReference type="RuleBase" id="RU000363"/>
    </source>
</evidence>
<dbReference type="PRINTS" id="PR00080">
    <property type="entry name" value="SDRFAMILY"/>
</dbReference>
<sequence>MEFTNRTVLVSGGAEGIGFAIAKALGSSGMNVVLGDINEQALQNALTKLSGLGINCKGLVMDVVKPEDWQRAVALATDQYGALHALINNAGVGGKPGPIENNTLADWQWCIDVNLLGVVQGMQAAVPHIKRAGGGFVVNVASMAGMMGVPYGGEYTATKLAVAGLSEAWAVELAPFDIHVAALCPAFVSTKIHLSERNRALTHGQTTKAEEIELPDPDSVMSQVVTNGIDPDLVGQRVVEALNAKEHYIFTHPNYRAVVQQRFAAIDAAFARAESSPIVGHLSSEPLDAFVPQ</sequence>
<evidence type="ECO:0000256" key="2">
    <source>
        <dbReference type="ARBA" id="ARBA00022857"/>
    </source>
</evidence>
<dbReference type="PANTHER" id="PTHR43391">
    <property type="entry name" value="RETINOL DEHYDROGENASE-RELATED"/>
    <property type="match status" value="1"/>
</dbReference>
<evidence type="ECO:0000313" key="6">
    <source>
        <dbReference type="Proteomes" id="UP000005615"/>
    </source>
</evidence>
<comment type="similarity">
    <text evidence="1 4">Belongs to the short-chain dehydrogenases/reductases (SDR) family.</text>
</comment>
<dbReference type="InterPro" id="IPR020904">
    <property type="entry name" value="Sc_DH/Rdtase_CS"/>
</dbReference>
<evidence type="ECO:0000313" key="5">
    <source>
        <dbReference type="EMBL" id="EGG29327.1"/>
    </source>
</evidence>
<dbReference type="RefSeq" id="WP_009576134.1">
    <property type="nucleotide sequence ID" value="NZ_AEIG01000056.1"/>
</dbReference>
<dbReference type="OrthoDB" id="6503536at2"/>
<proteinExistence type="inferred from homology"/>
<dbReference type="STRING" id="2518989.IMCC3088_1900"/>